<keyword evidence="2" id="KW-0489">Methyltransferase</keyword>
<dbReference type="Proteomes" id="UP000250796">
    <property type="component" value="Chromosome MESINF"/>
</dbReference>
<evidence type="ECO:0000313" key="2">
    <source>
        <dbReference type="EMBL" id="SSC13974.1"/>
    </source>
</evidence>
<dbReference type="EMBL" id="LS974202">
    <property type="protein sequence ID" value="SSC13974.1"/>
    <property type="molecule type" value="Genomic_DNA"/>
</dbReference>
<dbReference type="KEGG" id="minf:MESINF_2534"/>
<dbReference type="InterPro" id="IPR050210">
    <property type="entry name" value="tRNA_Adenine-N(6)_MTase"/>
</dbReference>
<dbReference type="SUPFAM" id="SSF53335">
    <property type="entry name" value="S-adenosyl-L-methionine-dependent methyltransferases"/>
    <property type="match status" value="1"/>
</dbReference>
<accession>A0A7Z7PQ10</accession>
<evidence type="ECO:0000313" key="3">
    <source>
        <dbReference type="Proteomes" id="UP000250796"/>
    </source>
</evidence>
<dbReference type="PANTHER" id="PTHR47739">
    <property type="entry name" value="TRNA1(VAL) (ADENINE(37)-N6)-METHYLTRANSFERASE"/>
    <property type="match status" value="1"/>
</dbReference>
<dbReference type="Pfam" id="PF05175">
    <property type="entry name" value="MTS"/>
    <property type="match status" value="1"/>
</dbReference>
<dbReference type="InterPro" id="IPR007848">
    <property type="entry name" value="Small_mtfrase_dom"/>
</dbReference>
<reference evidence="2 3" key="1">
    <citation type="submission" date="2017-01" db="EMBL/GenBank/DDBJ databases">
        <authorList>
            <person name="Erauso G."/>
        </authorList>
    </citation>
    <scope>NUCLEOTIDE SEQUENCE [LARGE SCALE GENOMIC DNA]</scope>
    <source>
        <strain evidence="2">MESINF1</strain>
    </source>
</reference>
<dbReference type="AlphaFoldDB" id="A0A7Z7PQ10"/>
<gene>
    <name evidence="2" type="ORF">MESINF_2534</name>
</gene>
<sequence>MKVFGDFDPGVLNGLTFDISNPLGRINHGTVLLSWFCKPPGKAHRSLELGSGSGAISIYLASRYGIEASGIEVDEQLYKLSLENARRNGVEDRVSFFNCSVVDFLASKHEKHHDFDIVVSNPPHYLHPGIESPDSRRNTARRMSHQLMGEFVGATGELLKNRGAFFFLIHPRDLTKWIRRMEDVRLAIHRIRFVHGKSGGQAQLVLIAGRKNSSSEVLVEPPIILR</sequence>
<dbReference type="GO" id="GO:0008168">
    <property type="term" value="F:methyltransferase activity"/>
    <property type="evidence" value="ECO:0007669"/>
    <property type="project" value="UniProtKB-KW"/>
</dbReference>
<proteinExistence type="predicted"/>
<dbReference type="PANTHER" id="PTHR47739:SF1">
    <property type="entry name" value="TRNA1(VAL) (ADENINE(37)-N6)-METHYLTRANSFERASE"/>
    <property type="match status" value="1"/>
</dbReference>
<dbReference type="GO" id="GO:0032259">
    <property type="term" value="P:methylation"/>
    <property type="evidence" value="ECO:0007669"/>
    <property type="project" value="UniProtKB-KW"/>
</dbReference>
<organism evidence="2 3">
    <name type="scientific">Mesotoga infera</name>
    <dbReference type="NCBI Taxonomy" id="1236046"/>
    <lineage>
        <taxon>Bacteria</taxon>
        <taxon>Thermotogati</taxon>
        <taxon>Thermotogota</taxon>
        <taxon>Thermotogae</taxon>
        <taxon>Kosmotogales</taxon>
        <taxon>Kosmotogaceae</taxon>
        <taxon>Mesotoga</taxon>
    </lineage>
</organism>
<keyword evidence="3" id="KW-1185">Reference proteome</keyword>
<dbReference type="CDD" id="cd02440">
    <property type="entry name" value="AdoMet_MTases"/>
    <property type="match status" value="1"/>
</dbReference>
<dbReference type="InterPro" id="IPR029063">
    <property type="entry name" value="SAM-dependent_MTases_sf"/>
</dbReference>
<feature type="domain" description="Methyltransferase small" evidence="1">
    <location>
        <begin position="26"/>
        <end position="124"/>
    </location>
</feature>
<evidence type="ECO:0000259" key="1">
    <source>
        <dbReference type="Pfam" id="PF05175"/>
    </source>
</evidence>
<name>A0A7Z7PQ10_9BACT</name>
<dbReference type="Gene3D" id="3.40.50.150">
    <property type="entry name" value="Vaccinia Virus protein VP39"/>
    <property type="match status" value="1"/>
</dbReference>
<keyword evidence="2" id="KW-0808">Transferase</keyword>
<protein>
    <submittedName>
        <fullName evidence="2">Methyltransferase small</fullName>
    </submittedName>
</protein>